<dbReference type="EMBL" id="CP042913">
    <property type="protein sequence ID" value="QEG35660.1"/>
    <property type="molecule type" value="Genomic_DNA"/>
</dbReference>
<dbReference type="Pfam" id="PF01663">
    <property type="entry name" value="Phosphodiest"/>
    <property type="match status" value="1"/>
</dbReference>
<dbReference type="OrthoDB" id="9771966at2"/>
<dbReference type="AlphaFoldDB" id="A0A5B9QDF5"/>
<dbReference type="PANTHER" id="PTHR10151:SF120">
    <property type="entry name" value="BIS(5'-ADENOSYL)-TRIPHOSPHATASE"/>
    <property type="match status" value="1"/>
</dbReference>
<accession>A0A5B9QDF5</accession>
<name>A0A5B9QDF5_9BACT</name>
<dbReference type="KEGG" id="bgok:Pr1d_29620"/>
<dbReference type="RefSeq" id="WP_148074153.1">
    <property type="nucleotide sequence ID" value="NZ_CP042913.1"/>
</dbReference>
<organism evidence="1 2">
    <name type="scientific">Bythopirellula goksoeyrii</name>
    <dbReference type="NCBI Taxonomy" id="1400387"/>
    <lineage>
        <taxon>Bacteria</taxon>
        <taxon>Pseudomonadati</taxon>
        <taxon>Planctomycetota</taxon>
        <taxon>Planctomycetia</taxon>
        <taxon>Pirellulales</taxon>
        <taxon>Lacipirellulaceae</taxon>
        <taxon>Bythopirellula</taxon>
    </lineage>
</organism>
<evidence type="ECO:0000313" key="2">
    <source>
        <dbReference type="Proteomes" id="UP000323917"/>
    </source>
</evidence>
<sequence length="441" mass="49219">MPEYVVLLSVPGLRRKDLEHMPRLRALTEGGDCAELVPSFPGVTCCVQANMTTGLPPNEHGVVANGFYFRDKEECEMWIAPNSCIQRPQLWDIMHGHDSRLTAAAWFPLHSVGCGADVVCWPAPKHNPDGSESLWCYSKPEPLYTELLERHGHFPLQHFWGPFANIKSTQWVVTTAIEAAEKFRPNLFYAYLAHLDYAAQKEGPDSPAAVRALGDLDSEIGRLDEGFARAYQGSEPLWLVASEYVITPVEHVSYPNRMLREAGLLTVGLEEGREQLDFGASRAWALVDHQFSHVFVKDHDPQVCRKVFDLLSNCDGIADVLSHDELEKVDLKHPLSGDLVVISEPNSWQAYYWWLDDCLAPGFARAVDIHRKPGYDPVEMFWDPNAKGIPLDASLVKGSHGAPAKTAEQRGVLLSSQRGVFVERPLADTDVADVVLRQFGI</sequence>
<reference evidence="1 2" key="1">
    <citation type="submission" date="2019-08" db="EMBL/GenBank/DDBJ databases">
        <title>Deep-cultivation of Planctomycetes and their phenomic and genomic characterization uncovers novel biology.</title>
        <authorList>
            <person name="Wiegand S."/>
            <person name="Jogler M."/>
            <person name="Boedeker C."/>
            <person name="Pinto D."/>
            <person name="Vollmers J."/>
            <person name="Rivas-Marin E."/>
            <person name="Kohn T."/>
            <person name="Peeters S.H."/>
            <person name="Heuer A."/>
            <person name="Rast P."/>
            <person name="Oberbeckmann S."/>
            <person name="Bunk B."/>
            <person name="Jeske O."/>
            <person name="Meyerdierks A."/>
            <person name="Storesund J.E."/>
            <person name="Kallscheuer N."/>
            <person name="Luecker S."/>
            <person name="Lage O.M."/>
            <person name="Pohl T."/>
            <person name="Merkel B.J."/>
            <person name="Hornburger P."/>
            <person name="Mueller R.-W."/>
            <person name="Bruemmer F."/>
            <person name="Labrenz M."/>
            <person name="Spormann A.M."/>
            <person name="Op den Camp H."/>
            <person name="Overmann J."/>
            <person name="Amann R."/>
            <person name="Jetten M.S.M."/>
            <person name="Mascher T."/>
            <person name="Medema M.H."/>
            <person name="Devos D.P."/>
            <person name="Kaster A.-K."/>
            <person name="Ovreas L."/>
            <person name="Rohde M."/>
            <person name="Galperin M.Y."/>
            <person name="Jogler C."/>
        </authorList>
    </citation>
    <scope>NUCLEOTIDE SEQUENCE [LARGE SCALE GENOMIC DNA]</scope>
    <source>
        <strain evidence="1 2">Pr1d</strain>
    </source>
</reference>
<gene>
    <name evidence="1" type="ORF">Pr1d_29620</name>
</gene>
<dbReference type="Gene3D" id="3.40.720.10">
    <property type="entry name" value="Alkaline Phosphatase, subunit A"/>
    <property type="match status" value="1"/>
</dbReference>
<evidence type="ECO:0000313" key="1">
    <source>
        <dbReference type="EMBL" id="QEG35660.1"/>
    </source>
</evidence>
<dbReference type="GO" id="GO:0016787">
    <property type="term" value="F:hydrolase activity"/>
    <property type="evidence" value="ECO:0007669"/>
    <property type="project" value="UniProtKB-ARBA"/>
</dbReference>
<dbReference type="Proteomes" id="UP000323917">
    <property type="component" value="Chromosome"/>
</dbReference>
<dbReference type="InterPro" id="IPR017850">
    <property type="entry name" value="Alkaline_phosphatase_core_sf"/>
</dbReference>
<dbReference type="InterPro" id="IPR002591">
    <property type="entry name" value="Phosphodiest/P_Trfase"/>
</dbReference>
<keyword evidence="2" id="KW-1185">Reference proteome</keyword>
<protein>
    <submittedName>
        <fullName evidence="1">Type I phosphodiesterase / nucleotide pyrophosphatase</fullName>
    </submittedName>
</protein>
<proteinExistence type="predicted"/>
<dbReference type="PANTHER" id="PTHR10151">
    <property type="entry name" value="ECTONUCLEOTIDE PYROPHOSPHATASE/PHOSPHODIESTERASE"/>
    <property type="match status" value="1"/>
</dbReference>
<dbReference type="SUPFAM" id="SSF53649">
    <property type="entry name" value="Alkaline phosphatase-like"/>
    <property type="match status" value="1"/>
</dbReference>